<feature type="coiled-coil region" evidence="3">
    <location>
        <begin position="243"/>
        <end position="274"/>
    </location>
</feature>
<keyword evidence="4" id="KW-1133">Transmembrane helix</keyword>
<dbReference type="PANTHER" id="PTHR30460">
    <property type="entry name" value="MODERATE CONDUCTANCE MECHANOSENSITIVE CHANNEL YBIO"/>
    <property type="match status" value="1"/>
</dbReference>
<feature type="domain" description="Mechanosensitive ion channel MscS" evidence="5">
    <location>
        <begin position="110"/>
        <end position="174"/>
    </location>
</feature>
<evidence type="ECO:0000259" key="5">
    <source>
        <dbReference type="Pfam" id="PF00924"/>
    </source>
</evidence>
<dbReference type="EMBL" id="JAHLQJ010000016">
    <property type="protein sequence ID" value="MBU5673709.1"/>
    <property type="molecule type" value="Genomic_DNA"/>
</dbReference>
<feature type="transmembrane region" description="Helical" evidence="4">
    <location>
        <begin position="58"/>
        <end position="84"/>
    </location>
</feature>
<feature type="transmembrane region" description="Helical" evidence="4">
    <location>
        <begin position="15"/>
        <end position="37"/>
    </location>
</feature>
<evidence type="ECO:0000256" key="4">
    <source>
        <dbReference type="SAM" id="Phobius"/>
    </source>
</evidence>
<dbReference type="Pfam" id="PF21088">
    <property type="entry name" value="MS_channel_1st"/>
    <property type="match status" value="1"/>
</dbReference>
<comment type="caution">
    <text evidence="7">The sequence shown here is derived from an EMBL/GenBank/DDBJ whole genome shotgun (WGS) entry which is preliminary data.</text>
</comment>
<keyword evidence="8" id="KW-1185">Reference proteome</keyword>
<keyword evidence="4" id="KW-0812">Transmembrane</keyword>
<dbReference type="PANTHER" id="PTHR30460:SF0">
    <property type="entry name" value="MODERATE CONDUCTANCE MECHANOSENSITIVE CHANNEL YBIO"/>
    <property type="match status" value="1"/>
</dbReference>
<feature type="domain" description="Mechanosensitive ion channel transmembrane helices 2/3" evidence="6">
    <location>
        <begin position="69"/>
        <end position="109"/>
    </location>
</feature>
<evidence type="ECO:0000256" key="2">
    <source>
        <dbReference type="ARBA" id="ARBA00022475"/>
    </source>
</evidence>
<dbReference type="Pfam" id="PF00924">
    <property type="entry name" value="MS_channel_2nd"/>
    <property type="match status" value="1"/>
</dbReference>
<dbReference type="InterPro" id="IPR006685">
    <property type="entry name" value="MscS_channel_2nd"/>
</dbReference>
<dbReference type="Proteomes" id="UP000743001">
    <property type="component" value="Unassembled WGS sequence"/>
</dbReference>
<accession>A0ABS6FUB5</accession>
<evidence type="ECO:0000313" key="8">
    <source>
        <dbReference type="Proteomes" id="UP000743001"/>
    </source>
</evidence>
<keyword evidence="3" id="KW-0175">Coiled coil</keyword>
<feature type="transmembrane region" description="Helical" evidence="4">
    <location>
        <begin position="90"/>
        <end position="112"/>
    </location>
</feature>
<reference evidence="7 8" key="1">
    <citation type="submission" date="2021-06" db="EMBL/GenBank/DDBJ databases">
        <authorList>
            <person name="Sun Q."/>
            <person name="Li D."/>
        </authorList>
    </citation>
    <scope>NUCLEOTIDE SEQUENCE [LARGE SCALE GENOMIC DNA]</scope>
    <source>
        <strain evidence="7 8">MSJ-6</strain>
    </source>
</reference>
<keyword evidence="4" id="KW-0472">Membrane</keyword>
<name>A0ABS6FUB5_9BACL</name>
<evidence type="ECO:0000256" key="3">
    <source>
        <dbReference type="SAM" id="Coils"/>
    </source>
</evidence>
<evidence type="ECO:0000259" key="6">
    <source>
        <dbReference type="Pfam" id="PF21088"/>
    </source>
</evidence>
<dbReference type="InterPro" id="IPR045276">
    <property type="entry name" value="YbiO_bact"/>
</dbReference>
<sequence length="275" mass="30430">MVWNWLTNMGMWETVLFSALRILLIFILTRFAIKLLFRIIDRSLERQEKGRMQVNPRRFITVGELLKNVTSFAGNFVMVMLILGELGVQLAPLIAGAGVLGLAIGFGAQNLVKDVITGFFIILEDQFAVGDVVQIGTLKGTVEMIGLRSTRLVSWTGEVHIVPNGSITNVTNYSIGTALAIVDLPFSNSRKLEDTIRLLKKAMLELEDSSDLASRVPTVMGVQSLTASEYVIRIAAECPPGVRADLEREIQMYAKEALEEEEELRLAAESEKTAE</sequence>
<dbReference type="RefSeq" id="WP_216480320.1">
    <property type="nucleotide sequence ID" value="NZ_JAHLQJ010000016.1"/>
</dbReference>
<keyword evidence="2" id="KW-1003">Cell membrane</keyword>
<protein>
    <submittedName>
        <fullName evidence="7">Mechanosensitive ion channel family protein</fullName>
    </submittedName>
</protein>
<evidence type="ECO:0000256" key="1">
    <source>
        <dbReference type="ARBA" id="ARBA00004236"/>
    </source>
</evidence>
<dbReference type="InterPro" id="IPR049142">
    <property type="entry name" value="MS_channel_1st"/>
</dbReference>
<proteinExistence type="predicted"/>
<organism evidence="7 8">
    <name type="scientific">Paenibacillus brevis</name>
    <dbReference type="NCBI Taxonomy" id="2841508"/>
    <lineage>
        <taxon>Bacteria</taxon>
        <taxon>Bacillati</taxon>
        <taxon>Bacillota</taxon>
        <taxon>Bacilli</taxon>
        <taxon>Bacillales</taxon>
        <taxon>Paenibacillaceae</taxon>
        <taxon>Paenibacillus</taxon>
    </lineage>
</organism>
<gene>
    <name evidence="7" type="ORF">KQJ23_17895</name>
</gene>
<comment type="subcellular location">
    <subcellularLocation>
        <location evidence="1">Cell membrane</location>
    </subcellularLocation>
</comment>
<evidence type="ECO:0000313" key="7">
    <source>
        <dbReference type="EMBL" id="MBU5673709.1"/>
    </source>
</evidence>